<gene>
    <name evidence="1" type="ORF">L3X38_008397</name>
</gene>
<organism evidence="1 2">
    <name type="scientific">Prunus dulcis</name>
    <name type="common">Almond</name>
    <name type="synonym">Amygdalus dulcis</name>
    <dbReference type="NCBI Taxonomy" id="3755"/>
    <lineage>
        <taxon>Eukaryota</taxon>
        <taxon>Viridiplantae</taxon>
        <taxon>Streptophyta</taxon>
        <taxon>Embryophyta</taxon>
        <taxon>Tracheophyta</taxon>
        <taxon>Spermatophyta</taxon>
        <taxon>Magnoliopsida</taxon>
        <taxon>eudicotyledons</taxon>
        <taxon>Gunneridae</taxon>
        <taxon>Pentapetalae</taxon>
        <taxon>rosids</taxon>
        <taxon>fabids</taxon>
        <taxon>Rosales</taxon>
        <taxon>Rosaceae</taxon>
        <taxon>Amygdaloideae</taxon>
        <taxon>Amygdaleae</taxon>
        <taxon>Prunus</taxon>
    </lineage>
</organism>
<evidence type="ECO:0000313" key="2">
    <source>
        <dbReference type="Proteomes" id="UP001054821"/>
    </source>
</evidence>
<dbReference type="AlphaFoldDB" id="A0AAD5F6W4"/>
<proteinExistence type="predicted"/>
<evidence type="ECO:0000313" key="1">
    <source>
        <dbReference type="EMBL" id="KAI5355502.1"/>
    </source>
</evidence>
<dbReference type="EMBL" id="JAJFAZ020000001">
    <property type="protein sequence ID" value="KAI5355502.1"/>
    <property type="molecule type" value="Genomic_DNA"/>
</dbReference>
<keyword evidence="2" id="KW-1185">Reference proteome</keyword>
<comment type="caution">
    <text evidence="1">The sequence shown here is derived from an EMBL/GenBank/DDBJ whole genome shotgun (WGS) entry which is preliminary data.</text>
</comment>
<sequence length="95" mass="10780">MPRKAFRKFIPNIPNNASGSSMPFPNLGASQMSLAVMRRMKEEVVFVIRVIVAGGWFADESVEEEKMMMGLRKRKRSAIFTARANAKIERTHLPL</sequence>
<reference evidence="1 2" key="1">
    <citation type="journal article" date="2022" name="G3 (Bethesda)">
        <title>Whole-genome sequence and methylome profiling of the almond [Prunus dulcis (Mill.) D.A. Webb] cultivar 'Nonpareil'.</title>
        <authorList>
            <person name="D'Amico-Willman K.M."/>
            <person name="Ouma W.Z."/>
            <person name="Meulia T."/>
            <person name="Sideli G.M."/>
            <person name="Gradziel T.M."/>
            <person name="Fresnedo-Ramirez J."/>
        </authorList>
    </citation>
    <scope>NUCLEOTIDE SEQUENCE [LARGE SCALE GENOMIC DNA]</scope>
    <source>
        <strain evidence="1">Clone GOH B32 T37-40</strain>
    </source>
</reference>
<protein>
    <submittedName>
        <fullName evidence="1">Uncharacterized protein</fullName>
    </submittedName>
</protein>
<dbReference type="Proteomes" id="UP001054821">
    <property type="component" value="Chromosome 1"/>
</dbReference>
<name>A0AAD5F6W4_PRUDU</name>
<accession>A0AAD5F6W4</accession>